<name>A0A1C0TPM6_9GAMM</name>
<dbReference type="Proteomes" id="UP000093366">
    <property type="component" value="Unassembled WGS sequence"/>
</dbReference>
<reference evidence="2" key="1">
    <citation type="submission" date="2016-07" db="EMBL/GenBank/DDBJ databases">
        <authorList>
            <person name="Florea S."/>
            <person name="Webb J.S."/>
            <person name="Jaromczyk J."/>
            <person name="Schardl C.L."/>
        </authorList>
    </citation>
    <scope>NUCLEOTIDE SEQUENCE [LARGE SCALE GENOMIC DNA]</scope>
    <source>
        <strain evidence="2">IPB1</strain>
    </source>
</reference>
<evidence type="ECO:0000313" key="1">
    <source>
        <dbReference type="EMBL" id="OCQ20825.1"/>
    </source>
</evidence>
<dbReference type="AlphaFoldDB" id="A0A1C0TPM6"/>
<comment type="caution">
    <text evidence="1">The sequence shown here is derived from an EMBL/GenBank/DDBJ whole genome shotgun (WGS) entry which is preliminary data.</text>
</comment>
<dbReference type="EMBL" id="MAUJ01000004">
    <property type="protein sequence ID" value="OCQ20825.1"/>
    <property type="molecule type" value="Genomic_DNA"/>
</dbReference>
<sequence length="119" mass="13644">MQALDTKIDFFISQLSIGEKKDEIYSKLYQFFKGEDPQKHVIYKRSIIYFYYGSDIVETYSCTPVEVEHSISFDGSKVSKIEKSYFTGASSKSIFDVEFEMSSNNNNNNNNNNNGNNNG</sequence>
<dbReference type="OrthoDB" id="9840596at2"/>
<protein>
    <submittedName>
        <fullName evidence="1">Uncharacterized protein</fullName>
    </submittedName>
</protein>
<proteinExistence type="predicted"/>
<evidence type="ECO:0000313" key="2">
    <source>
        <dbReference type="Proteomes" id="UP000093366"/>
    </source>
</evidence>
<dbReference type="RefSeq" id="WP_065791007.1">
    <property type="nucleotide sequence ID" value="NZ_MAUJ01000004.1"/>
</dbReference>
<organism evidence="1 2">
    <name type="scientific">Pseudoalteromonas luteoviolacea</name>
    <dbReference type="NCBI Taxonomy" id="43657"/>
    <lineage>
        <taxon>Bacteria</taxon>
        <taxon>Pseudomonadati</taxon>
        <taxon>Pseudomonadota</taxon>
        <taxon>Gammaproteobacteria</taxon>
        <taxon>Alteromonadales</taxon>
        <taxon>Pseudoalteromonadaceae</taxon>
        <taxon>Pseudoalteromonas</taxon>
    </lineage>
</organism>
<gene>
    <name evidence="1" type="ORF">A7985_13585</name>
</gene>
<accession>A0A1C0TPM6</accession>